<evidence type="ECO:0000256" key="3">
    <source>
        <dbReference type="ARBA" id="ARBA00022763"/>
    </source>
</evidence>
<dbReference type="OMA" id="WAMQYVW"/>
<keyword evidence="5" id="KW-0347">Helicase</keyword>
<dbReference type="OrthoDB" id="421406at2759"/>
<accession>A0A813DG68</accession>
<dbReference type="EMBL" id="CAJNNV010001225">
    <property type="protein sequence ID" value="CAE8584551.1"/>
    <property type="molecule type" value="Genomic_DNA"/>
</dbReference>
<keyword evidence="4" id="KW-0378">Hydrolase</keyword>
<keyword evidence="9" id="KW-0234">DNA repair</keyword>
<dbReference type="InterPro" id="IPR036494">
    <property type="entry name" value="Ku_C_sf"/>
</dbReference>
<dbReference type="GO" id="GO:0043564">
    <property type="term" value="C:Ku70:Ku80 complex"/>
    <property type="evidence" value="ECO:0007669"/>
    <property type="project" value="TreeGrafter"/>
</dbReference>
<dbReference type="PANTHER" id="PTHR12604">
    <property type="entry name" value="KU AUTOANTIGEN DNA HELICASE"/>
    <property type="match status" value="1"/>
</dbReference>
<dbReference type="GO" id="GO:0004386">
    <property type="term" value="F:helicase activity"/>
    <property type="evidence" value="ECO:0007669"/>
    <property type="project" value="UniProtKB-KW"/>
</dbReference>
<keyword evidence="3" id="KW-0227">DNA damage</keyword>
<evidence type="ECO:0000256" key="10">
    <source>
        <dbReference type="ARBA" id="ARBA00023242"/>
    </source>
</evidence>
<evidence type="ECO:0000256" key="4">
    <source>
        <dbReference type="ARBA" id="ARBA00022801"/>
    </source>
</evidence>
<keyword evidence="6" id="KW-0067">ATP-binding</keyword>
<protein>
    <recommendedName>
        <fullName evidence="12">Ku domain-containing protein</fullName>
    </recommendedName>
</protein>
<dbReference type="Proteomes" id="UP000654075">
    <property type="component" value="Unassembled WGS sequence"/>
</dbReference>
<dbReference type="SUPFAM" id="SSF100939">
    <property type="entry name" value="SPOC domain-like"/>
    <property type="match status" value="1"/>
</dbReference>
<feature type="region of interest" description="Disordered" evidence="11">
    <location>
        <begin position="557"/>
        <end position="599"/>
    </location>
</feature>
<proteinExistence type="predicted"/>
<dbReference type="Pfam" id="PF02735">
    <property type="entry name" value="Ku"/>
    <property type="match status" value="1"/>
</dbReference>
<keyword evidence="7" id="KW-0238">DNA-binding</keyword>
<dbReference type="Gene3D" id="2.40.290.10">
    <property type="match status" value="1"/>
</dbReference>
<keyword evidence="10" id="KW-0539">Nucleus</keyword>
<dbReference type="GO" id="GO:0042162">
    <property type="term" value="F:telomeric DNA binding"/>
    <property type="evidence" value="ECO:0007669"/>
    <property type="project" value="TreeGrafter"/>
</dbReference>
<dbReference type="InterPro" id="IPR006164">
    <property type="entry name" value="DNA_bd_Ku70/Ku80"/>
</dbReference>
<organism evidence="13 14">
    <name type="scientific">Polarella glacialis</name>
    <name type="common">Dinoflagellate</name>
    <dbReference type="NCBI Taxonomy" id="89957"/>
    <lineage>
        <taxon>Eukaryota</taxon>
        <taxon>Sar</taxon>
        <taxon>Alveolata</taxon>
        <taxon>Dinophyceae</taxon>
        <taxon>Suessiales</taxon>
        <taxon>Suessiaceae</taxon>
        <taxon>Polarella</taxon>
    </lineage>
</organism>
<dbReference type="Pfam" id="PF08785">
    <property type="entry name" value="Ku_PK_bind"/>
    <property type="match status" value="1"/>
</dbReference>
<evidence type="ECO:0000256" key="6">
    <source>
        <dbReference type="ARBA" id="ARBA00022840"/>
    </source>
</evidence>
<dbReference type="SMART" id="SM00559">
    <property type="entry name" value="Ku78"/>
    <property type="match status" value="1"/>
</dbReference>
<feature type="domain" description="Ku" evidence="12">
    <location>
        <begin position="274"/>
        <end position="414"/>
    </location>
</feature>
<dbReference type="InterPro" id="IPR014893">
    <property type="entry name" value="Ku_PK_bind"/>
</dbReference>
<dbReference type="SUPFAM" id="SSF101420">
    <property type="entry name" value="C-terminal domain of Ku80"/>
    <property type="match status" value="1"/>
</dbReference>
<sequence length="768" mass="83513">MAGRSKDATVLVVDVGLSMRETIASSEEGGKITKADMAARLARNVLRQKLLFAPKHEVGLVLFGTSETSNDLQEDGYQNVVVARDRKIDAPDVDALRCLSQVPAGGVRSDAVNALIVALDLLIKRTKDLKYEKTIRLITDGMSVTPGDADMLECFKQLEATDTQLCVTLVGTDQGAWADLAGVSPKVRLVPLSTLARESSLSVKPVEQRAKVRLSLEMSPDMQIPVAVFSRTTPVRFPTLKKQSKLAANIQQELRRTDKVILDRTYHATDDPHGEEVKKEDRIKGHKYGQSIVPMSEYDEAALLYTCDRALTALGFAAADTISAEHSMHQIETVAADKGDRWAHCAFESIVDAMVEDKRVLIARYCFRKDAQPRMVALIPRKGRGGEASSLTLQYLPFAEDIREWTCASLPQPSEKQRQAVSHLLDTMLLEVAGPEVELKKSAALSVSPEAEDGLPPMELLKPEDTNNPALSRFYSFLAQRAVDAADKVQQPEQALASPILGPPAEVLARLAKAGYDNEKGRLKSVFGLERVEKPVGGRGRVKRFWREAIAEKRKDAAGGEVDTKRIKVDPSAVKKAEKEEEDENKARVKDEAPDDGEANGMAAAVGLPPKVHIGSVHPERDFERLLSERAGGADIVGPAVEQMCDIICRFAEEGDEFHGKALSCLAALRRGCVREGEAAGYNELLRKLRLGVTKRQAKLWEKASKDGALGLITDAEVVTSTVSSAEARAFLAGEDIPGSAHASSYPLATEGAAGAGLSEKDLEDMIE</sequence>
<dbReference type="Gene3D" id="3.40.50.410">
    <property type="entry name" value="von Willebrand factor, type A domain"/>
    <property type="match status" value="1"/>
</dbReference>
<evidence type="ECO:0000256" key="9">
    <source>
        <dbReference type="ARBA" id="ARBA00023204"/>
    </source>
</evidence>
<comment type="caution">
    <text evidence="13">The sequence shown here is derived from an EMBL/GenBank/DDBJ whole genome shotgun (WGS) entry which is preliminary data.</text>
</comment>
<evidence type="ECO:0000256" key="8">
    <source>
        <dbReference type="ARBA" id="ARBA00023172"/>
    </source>
</evidence>
<reference evidence="13" key="1">
    <citation type="submission" date="2021-02" db="EMBL/GenBank/DDBJ databases">
        <authorList>
            <person name="Dougan E. K."/>
            <person name="Rhodes N."/>
            <person name="Thang M."/>
            <person name="Chan C."/>
        </authorList>
    </citation>
    <scope>NUCLEOTIDE SEQUENCE</scope>
</reference>
<dbReference type="AlphaFoldDB" id="A0A813DG68"/>
<keyword evidence="8" id="KW-0233">DNA recombination</keyword>
<keyword evidence="2" id="KW-0547">Nucleotide-binding</keyword>
<dbReference type="InterPro" id="IPR005161">
    <property type="entry name" value="Ku_N"/>
</dbReference>
<evidence type="ECO:0000256" key="11">
    <source>
        <dbReference type="SAM" id="MobiDB-lite"/>
    </source>
</evidence>
<dbReference type="SUPFAM" id="SSF53300">
    <property type="entry name" value="vWA-like"/>
    <property type="match status" value="1"/>
</dbReference>
<dbReference type="InterPro" id="IPR036465">
    <property type="entry name" value="vWFA_dom_sf"/>
</dbReference>
<dbReference type="GO" id="GO:0005524">
    <property type="term" value="F:ATP binding"/>
    <property type="evidence" value="ECO:0007669"/>
    <property type="project" value="UniProtKB-KW"/>
</dbReference>
<dbReference type="InterPro" id="IPR016194">
    <property type="entry name" value="SPOC-like_C_dom_sf"/>
</dbReference>
<keyword evidence="14" id="KW-1185">Reference proteome</keyword>
<feature type="compositionally biased region" description="Basic and acidic residues" evidence="11">
    <location>
        <begin position="557"/>
        <end position="592"/>
    </location>
</feature>
<evidence type="ECO:0000256" key="2">
    <source>
        <dbReference type="ARBA" id="ARBA00022741"/>
    </source>
</evidence>
<comment type="subcellular location">
    <subcellularLocation>
        <location evidence="1">Nucleus</location>
    </subcellularLocation>
</comment>
<name>A0A813DG68_POLGL</name>
<gene>
    <name evidence="13" type="ORF">PGLA1383_LOCUS3482</name>
</gene>
<evidence type="ECO:0000256" key="7">
    <source>
        <dbReference type="ARBA" id="ARBA00023125"/>
    </source>
</evidence>
<dbReference type="GO" id="GO:0006310">
    <property type="term" value="P:DNA recombination"/>
    <property type="evidence" value="ECO:0007669"/>
    <property type="project" value="UniProtKB-KW"/>
</dbReference>
<evidence type="ECO:0000313" key="14">
    <source>
        <dbReference type="Proteomes" id="UP000654075"/>
    </source>
</evidence>
<dbReference type="GO" id="GO:0000723">
    <property type="term" value="P:telomere maintenance"/>
    <property type="evidence" value="ECO:0007669"/>
    <property type="project" value="TreeGrafter"/>
</dbReference>
<dbReference type="Pfam" id="PF03731">
    <property type="entry name" value="Ku_N"/>
    <property type="match status" value="1"/>
</dbReference>
<dbReference type="GO" id="GO:0003690">
    <property type="term" value="F:double-stranded DNA binding"/>
    <property type="evidence" value="ECO:0007669"/>
    <property type="project" value="TreeGrafter"/>
</dbReference>
<evidence type="ECO:0000256" key="5">
    <source>
        <dbReference type="ARBA" id="ARBA00022806"/>
    </source>
</evidence>
<dbReference type="GO" id="GO:0006303">
    <property type="term" value="P:double-strand break repair via nonhomologous end joining"/>
    <property type="evidence" value="ECO:0007669"/>
    <property type="project" value="InterPro"/>
</dbReference>
<dbReference type="Gene3D" id="1.25.40.240">
    <property type="entry name" value="Ku, C-terminal domain"/>
    <property type="match status" value="1"/>
</dbReference>
<dbReference type="PANTHER" id="PTHR12604:SF4">
    <property type="entry name" value="X-RAY REPAIR CROSS-COMPLEMENTING PROTEIN 5"/>
    <property type="match status" value="1"/>
</dbReference>
<evidence type="ECO:0000259" key="12">
    <source>
        <dbReference type="SMART" id="SM00559"/>
    </source>
</evidence>
<evidence type="ECO:0000256" key="1">
    <source>
        <dbReference type="ARBA" id="ARBA00004123"/>
    </source>
</evidence>
<evidence type="ECO:0000313" key="13">
    <source>
        <dbReference type="EMBL" id="CAE8584551.1"/>
    </source>
</evidence>
<dbReference type="GO" id="GO:0016787">
    <property type="term" value="F:hydrolase activity"/>
    <property type="evidence" value="ECO:0007669"/>
    <property type="project" value="UniProtKB-KW"/>
</dbReference>